<dbReference type="GO" id="GO:0016052">
    <property type="term" value="P:carbohydrate catabolic process"/>
    <property type="evidence" value="ECO:0007669"/>
    <property type="project" value="TreeGrafter"/>
</dbReference>
<evidence type="ECO:0000256" key="1">
    <source>
        <dbReference type="ARBA" id="ARBA00010646"/>
    </source>
</evidence>
<reference evidence="5" key="1">
    <citation type="submission" date="2016-12" db="EMBL/GenBank/DDBJ databases">
        <authorList>
            <person name="Jung M.Y."/>
            <person name="Lee S.H."/>
        </authorList>
    </citation>
    <scope>NUCLEOTIDE SEQUENCE [LARGE SCALE GENOMIC DNA]</scope>
    <source>
        <strain evidence="5">WiKim39</strain>
    </source>
</reference>
<dbReference type="SMART" id="SM00641">
    <property type="entry name" value="Glyco_25"/>
    <property type="match status" value="1"/>
</dbReference>
<dbReference type="Gene3D" id="3.20.20.80">
    <property type="entry name" value="Glycosidases"/>
    <property type="match status" value="1"/>
</dbReference>
<dbReference type="KEGG" id="lalw:BTM29_08035"/>
<dbReference type="InterPro" id="IPR018077">
    <property type="entry name" value="Glyco_hydro_fam25_subgr"/>
</dbReference>
<evidence type="ECO:0000313" key="5">
    <source>
        <dbReference type="Proteomes" id="UP000187499"/>
    </source>
</evidence>
<dbReference type="RefSeq" id="WP_076615871.1">
    <property type="nucleotide sequence ID" value="NZ_CP019323.1"/>
</dbReference>
<dbReference type="InterPro" id="IPR002053">
    <property type="entry name" value="Glyco_hydro_25"/>
</dbReference>
<dbReference type="InterPro" id="IPR017853">
    <property type="entry name" value="GH"/>
</dbReference>
<organism evidence="4 5">
    <name type="scientific">Companilactobacillus allii</name>
    <dbReference type="NCBI Taxonomy" id="1847728"/>
    <lineage>
        <taxon>Bacteria</taxon>
        <taxon>Bacillati</taxon>
        <taxon>Bacillota</taxon>
        <taxon>Bacilli</taxon>
        <taxon>Lactobacillales</taxon>
        <taxon>Lactobacillaceae</taxon>
        <taxon>Companilactobacillus</taxon>
    </lineage>
</organism>
<evidence type="ECO:0008006" key="6">
    <source>
        <dbReference type="Google" id="ProtNLM"/>
    </source>
</evidence>
<dbReference type="PANTHER" id="PTHR34135">
    <property type="entry name" value="LYSOZYME"/>
    <property type="match status" value="1"/>
</dbReference>
<gene>
    <name evidence="4" type="ORF">BTM29_08035</name>
</gene>
<dbReference type="Proteomes" id="UP000187499">
    <property type="component" value="Chromosome"/>
</dbReference>
<evidence type="ECO:0000256" key="3">
    <source>
        <dbReference type="ARBA" id="ARBA00023295"/>
    </source>
</evidence>
<dbReference type="PROSITE" id="PS51904">
    <property type="entry name" value="GLYCOSYL_HYDROL_F25_2"/>
    <property type="match status" value="1"/>
</dbReference>
<dbReference type="STRING" id="1847728.BTM29_08035"/>
<dbReference type="GO" id="GO:0009253">
    <property type="term" value="P:peptidoglycan catabolic process"/>
    <property type="evidence" value="ECO:0007669"/>
    <property type="project" value="InterPro"/>
</dbReference>
<dbReference type="GO" id="GO:0016998">
    <property type="term" value="P:cell wall macromolecule catabolic process"/>
    <property type="evidence" value="ECO:0007669"/>
    <property type="project" value="InterPro"/>
</dbReference>
<evidence type="ECO:0000256" key="2">
    <source>
        <dbReference type="ARBA" id="ARBA00022801"/>
    </source>
</evidence>
<dbReference type="OrthoDB" id="2173042at2"/>
<dbReference type="Pfam" id="PF01183">
    <property type="entry name" value="Glyco_hydro_25"/>
    <property type="match status" value="1"/>
</dbReference>
<dbReference type="PANTHER" id="PTHR34135:SF2">
    <property type="entry name" value="LYSOZYME"/>
    <property type="match status" value="1"/>
</dbReference>
<dbReference type="EMBL" id="CP019323">
    <property type="protein sequence ID" value="APX72499.1"/>
    <property type="molecule type" value="Genomic_DNA"/>
</dbReference>
<keyword evidence="2" id="KW-0378">Hydrolase</keyword>
<name>A0A1P8Q3X4_9LACO</name>
<comment type="similarity">
    <text evidence="1">Belongs to the glycosyl hydrolase 25 family.</text>
</comment>
<proteinExistence type="inferred from homology"/>
<evidence type="ECO:0000313" key="4">
    <source>
        <dbReference type="EMBL" id="APX72499.1"/>
    </source>
</evidence>
<keyword evidence="3" id="KW-0326">Glycosidase</keyword>
<protein>
    <recommendedName>
        <fullName evidence="6">Lysin</fullName>
    </recommendedName>
</protein>
<keyword evidence="5" id="KW-1185">Reference proteome</keyword>
<accession>A0A1P8Q3X4</accession>
<dbReference type="GO" id="GO:0003796">
    <property type="term" value="F:lysozyme activity"/>
    <property type="evidence" value="ECO:0007669"/>
    <property type="project" value="InterPro"/>
</dbReference>
<sequence>MAKYFADVSAYQRDDLAFFQGFVNAGVPSVLIKATEGSAKGTNYVNPKLLNQTRNALKAGMNVGFYHFFHAISDQDAVEEAKFFESKVVELGFDKDTPLCLDVEDSKLDTSKVAQYVDSFINYLTSKGYTNVFQYSMASWFHGILNANAHPTWVASYGSNDCGSRGNIIGWQYTSDWGGGSQDMSFDWGIFDKVKTSKPVEKPVKSTIVNVVTALSGNVKGYTTYNSQGIADKDTNITPDSMWKSNNIEVINQKAYFQIATDIYLPQDVTTLKGKLIINYVTGYGVNAYDSNGNSIKDSNLKFKSGTEWKVTDILTDIKNIGLCYEVAPNTFIPVKYQQGSGFTGK</sequence>
<dbReference type="SUPFAM" id="SSF51445">
    <property type="entry name" value="(Trans)glycosidases"/>
    <property type="match status" value="1"/>
</dbReference>
<dbReference type="AlphaFoldDB" id="A0A1P8Q3X4"/>